<sequence>MGNQIFNMNGIIGTNGEDIHDKYYILKKNNEAYDSNIKFYKDEIFKYSSTYFDMFLNRVFEGKTSIYNYLEYKYFLNIKKSKYYTNAGLGSESIMSMNDFSNFIDNEINDDPIATREEIIKYMYCMEIQAQVADFEKLIIQTQESIYIFYEKFNNPKIFQKHETKEGLTTIYSMESRFINTILENIIIKSTSILDYLSKFVFEVENIPRVFNEYPKRKSLDYDHGKTKLDQKNKDFIINWTEKDRINTIFDEDNENIFILKRLRNQIIHDGFLDVDNTIYENKVNGVLKERFILMPDFEGKNLTKYKSRKLFYSQDRKINLELPKLIENLLDATRQTLNVLLKKYWFDEMSENFTLTLKN</sequence>
<proteinExistence type="predicted"/>
<dbReference type="AlphaFoldDB" id="A0A498CZD3"/>
<organism evidence="1 2">
    <name type="scientific">Acinetobacter cumulans</name>
    <dbReference type="NCBI Taxonomy" id="2136182"/>
    <lineage>
        <taxon>Bacteria</taxon>
        <taxon>Pseudomonadati</taxon>
        <taxon>Pseudomonadota</taxon>
        <taxon>Gammaproteobacteria</taxon>
        <taxon>Moraxellales</taxon>
        <taxon>Moraxellaceae</taxon>
        <taxon>Acinetobacter</taxon>
    </lineage>
</organism>
<name>A0A498CZD3_9GAMM</name>
<accession>A0A498CZD3</accession>
<gene>
    <name evidence="1" type="ORF">D9K80_10805</name>
</gene>
<reference evidence="1 2" key="1">
    <citation type="submission" date="2018-09" db="EMBL/GenBank/DDBJ databases">
        <title>The draft genome of Acinetobacter sp. strains.</title>
        <authorList>
            <person name="Qin J."/>
            <person name="Feng Y."/>
            <person name="Zong Z."/>
        </authorList>
    </citation>
    <scope>NUCLEOTIDE SEQUENCE [LARGE SCALE GENOMIC DNA]</scope>
    <source>
        <strain evidence="1 2">WCHAc060003</strain>
    </source>
</reference>
<dbReference type="RefSeq" id="WP_121594564.1">
    <property type="nucleotide sequence ID" value="NZ_RCHD01000024.1"/>
</dbReference>
<dbReference type="Proteomes" id="UP000267166">
    <property type="component" value="Unassembled WGS sequence"/>
</dbReference>
<evidence type="ECO:0000313" key="1">
    <source>
        <dbReference type="EMBL" id="RLL34531.1"/>
    </source>
</evidence>
<evidence type="ECO:0000313" key="2">
    <source>
        <dbReference type="Proteomes" id="UP000267166"/>
    </source>
</evidence>
<dbReference type="EMBL" id="RCHD01000024">
    <property type="protein sequence ID" value="RLL34531.1"/>
    <property type="molecule type" value="Genomic_DNA"/>
</dbReference>
<comment type="caution">
    <text evidence="1">The sequence shown here is derived from an EMBL/GenBank/DDBJ whole genome shotgun (WGS) entry which is preliminary data.</text>
</comment>
<protein>
    <submittedName>
        <fullName evidence="1">Uncharacterized protein</fullName>
    </submittedName>
</protein>